<dbReference type="EMBL" id="BMZS01000005">
    <property type="protein sequence ID" value="GHD51797.1"/>
    <property type="molecule type" value="Genomic_DNA"/>
</dbReference>
<protein>
    <recommendedName>
        <fullName evidence="1">DUF427 domain-containing protein</fullName>
    </recommendedName>
</protein>
<dbReference type="PANTHER" id="PTHR34310:SF8">
    <property type="entry name" value="CONSERVED PROTEIN"/>
    <property type="match status" value="1"/>
</dbReference>
<proteinExistence type="predicted"/>
<evidence type="ECO:0000313" key="2">
    <source>
        <dbReference type="EMBL" id="GHD51797.1"/>
    </source>
</evidence>
<dbReference type="Pfam" id="PF04248">
    <property type="entry name" value="NTP_transf_9"/>
    <property type="match status" value="1"/>
</dbReference>
<keyword evidence="3" id="KW-1185">Reference proteome</keyword>
<dbReference type="Gene3D" id="2.170.150.40">
    <property type="entry name" value="Domain of unknown function (DUF427)"/>
    <property type="match status" value="1"/>
</dbReference>
<evidence type="ECO:0000259" key="1">
    <source>
        <dbReference type="Pfam" id="PF04248"/>
    </source>
</evidence>
<dbReference type="InterPro" id="IPR038694">
    <property type="entry name" value="DUF427_sf"/>
</dbReference>
<gene>
    <name evidence="2" type="ORF">GCM10017083_26630</name>
</gene>
<sequence length="130" mass="14245">MSPTAIANPAPGFARKPDHVVAFRPAGERVTVRLGGEVIAESDKAVLCEETGHGPVYYVPMTDTRAHLFRPTATRSYCPFKGEASYWSVTAGGVEGRDVAWSYDLPYDEAMPIRGHVAFYPNRVESIDVD</sequence>
<dbReference type="RefSeq" id="WP_189990305.1">
    <property type="nucleotide sequence ID" value="NZ_BMZS01000005.1"/>
</dbReference>
<dbReference type="AlphaFoldDB" id="A0A918XT23"/>
<accession>A0A918XT23</accession>
<name>A0A918XT23_9PROT</name>
<comment type="caution">
    <text evidence="2">The sequence shown here is derived from an EMBL/GenBank/DDBJ whole genome shotgun (WGS) entry which is preliminary data.</text>
</comment>
<dbReference type="InterPro" id="IPR007361">
    <property type="entry name" value="DUF427"/>
</dbReference>
<organism evidence="2 3">
    <name type="scientific">Thalassobaculum fulvum</name>
    <dbReference type="NCBI Taxonomy" id="1633335"/>
    <lineage>
        <taxon>Bacteria</taxon>
        <taxon>Pseudomonadati</taxon>
        <taxon>Pseudomonadota</taxon>
        <taxon>Alphaproteobacteria</taxon>
        <taxon>Rhodospirillales</taxon>
        <taxon>Thalassobaculaceae</taxon>
        <taxon>Thalassobaculum</taxon>
    </lineage>
</organism>
<dbReference type="Proteomes" id="UP000630353">
    <property type="component" value="Unassembled WGS sequence"/>
</dbReference>
<feature type="domain" description="DUF427" evidence="1">
    <location>
        <begin position="30"/>
        <end position="121"/>
    </location>
</feature>
<reference evidence="2" key="1">
    <citation type="journal article" date="2014" name="Int. J. Syst. Evol. Microbiol.">
        <title>Complete genome sequence of Corynebacterium casei LMG S-19264T (=DSM 44701T), isolated from a smear-ripened cheese.</title>
        <authorList>
            <consortium name="US DOE Joint Genome Institute (JGI-PGF)"/>
            <person name="Walter F."/>
            <person name="Albersmeier A."/>
            <person name="Kalinowski J."/>
            <person name="Ruckert C."/>
        </authorList>
    </citation>
    <scope>NUCLEOTIDE SEQUENCE</scope>
    <source>
        <strain evidence="2">KCTC 42651</strain>
    </source>
</reference>
<reference evidence="2" key="2">
    <citation type="submission" date="2020-09" db="EMBL/GenBank/DDBJ databases">
        <authorList>
            <person name="Sun Q."/>
            <person name="Kim S."/>
        </authorList>
    </citation>
    <scope>NUCLEOTIDE SEQUENCE</scope>
    <source>
        <strain evidence="2">KCTC 42651</strain>
    </source>
</reference>
<evidence type="ECO:0000313" key="3">
    <source>
        <dbReference type="Proteomes" id="UP000630353"/>
    </source>
</evidence>
<dbReference type="PANTHER" id="PTHR34310">
    <property type="entry name" value="DUF427 DOMAIN PROTEIN (AFU_ORTHOLOGUE AFUA_3G02220)"/>
    <property type="match status" value="1"/>
</dbReference>